<proteinExistence type="predicted"/>
<evidence type="ECO:0000313" key="2">
    <source>
        <dbReference type="Proteomes" id="UP000297851"/>
    </source>
</evidence>
<name>A0ABY2JEF5_9MICO</name>
<keyword evidence="2" id="KW-1185">Reference proteome</keyword>
<dbReference type="RefSeq" id="WP_134373102.1">
    <property type="nucleotide sequence ID" value="NZ_SOGO01000020.1"/>
</dbReference>
<organism evidence="1 2">
    <name type="scientific">Cryobacterium sandaracinum</name>
    <dbReference type="NCBI Taxonomy" id="1259247"/>
    <lineage>
        <taxon>Bacteria</taxon>
        <taxon>Bacillati</taxon>
        <taxon>Actinomycetota</taxon>
        <taxon>Actinomycetes</taxon>
        <taxon>Micrococcales</taxon>
        <taxon>Microbacteriaceae</taxon>
        <taxon>Cryobacterium</taxon>
    </lineage>
</organism>
<protein>
    <recommendedName>
        <fullName evidence="3">GNAT family N-acetyltransferase</fullName>
    </recommendedName>
</protein>
<dbReference type="Proteomes" id="UP000297851">
    <property type="component" value="Unassembled WGS sequence"/>
</dbReference>
<accession>A0ABY2JEF5</accession>
<evidence type="ECO:0008006" key="3">
    <source>
        <dbReference type="Google" id="ProtNLM"/>
    </source>
</evidence>
<reference evidence="1 2" key="1">
    <citation type="submission" date="2019-03" db="EMBL/GenBank/DDBJ databases">
        <title>Genomics of glacier-inhabiting Cryobacterium strains.</title>
        <authorList>
            <person name="Liu Q."/>
            <person name="Xin Y.-H."/>
        </authorList>
    </citation>
    <scope>NUCLEOTIDE SEQUENCE [LARGE SCALE GENOMIC DNA]</scope>
    <source>
        <strain evidence="1 2">TMT2-16</strain>
    </source>
</reference>
<sequence>MPADSEIRIEAAASVLRGDVSQVFATRDDAARCWCQYFKLPNREFQNATAQACAGMLREQVQASAPGPGVIAFRDGEPVGWCAVEPKPAYSRLQRATVVTVGKRQKPDDASVWPVTCFVARVGIGGAELRRRCCARLSPRPAARVRKEWVVMELVA</sequence>
<comment type="caution">
    <text evidence="1">The sequence shown here is derived from an EMBL/GenBank/DDBJ whole genome shotgun (WGS) entry which is preliminary data.</text>
</comment>
<dbReference type="EMBL" id="SOGO01000020">
    <property type="protein sequence ID" value="TFD03950.1"/>
    <property type="molecule type" value="Genomic_DNA"/>
</dbReference>
<gene>
    <name evidence="1" type="ORF">E3T25_06255</name>
</gene>
<evidence type="ECO:0000313" key="1">
    <source>
        <dbReference type="EMBL" id="TFD03950.1"/>
    </source>
</evidence>